<dbReference type="Pfam" id="PF00201">
    <property type="entry name" value="UDPGT"/>
    <property type="match status" value="1"/>
</dbReference>
<accession>A0A922ADJ8</accession>
<dbReference type="FunFam" id="3.40.50.2000:FF:000047">
    <property type="entry name" value="Glycosyltransferase"/>
    <property type="match status" value="1"/>
</dbReference>
<evidence type="ECO:0000313" key="8">
    <source>
        <dbReference type="Proteomes" id="UP000811246"/>
    </source>
</evidence>
<dbReference type="InterPro" id="IPR035595">
    <property type="entry name" value="UDP_glycos_trans_CS"/>
</dbReference>
<comment type="caution">
    <text evidence="7">The sequence shown here is derived from an EMBL/GenBank/DDBJ whole genome shotgun (WGS) entry which is preliminary data.</text>
</comment>
<reference evidence="7" key="1">
    <citation type="submission" date="2021-01" db="EMBL/GenBank/DDBJ databases">
        <authorList>
            <person name="Lovell J.T."/>
            <person name="Bentley N."/>
            <person name="Bhattarai G."/>
            <person name="Jenkins J.W."/>
            <person name="Sreedasyam A."/>
            <person name="Alarcon Y."/>
            <person name="Bock C."/>
            <person name="Boston L."/>
            <person name="Carlson J."/>
            <person name="Cervantes K."/>
            <person name="Clermont K."/>
            <person name="Krom N."/>
            <person name="Kubenka K."/>
            <person name="Mamidi S."/>
            <person name="Mattison C."/>
            <person name="Monteros M."/>
            <person name="Pisani C."/>
            <person name="Plott C."/>
            <person name="Rajasekar S."/>
            <person name="Rhein H.S."/>
            <person name="Rohla C."/>
            <person name="Song M."/>
            <person name="Hilaire R.S."/>
            <person name="Shu S."/>
            <person name="Wells L."/>
            <person name="Wang X."/>
            <person name="Webber J."/>
            <person name="Heerema R.J."/>
            <person name="Klein P."/>
            <person name="Conner P."/>
            <person name="Grauke L."/>
            <person name="Grimwood J."/>
            <person name="Schmutz J."/>
            <person name="Randall J.J."/>
        </authorList>
    </citation>
    <scope>NUCLEOTIDE SEQUENCE</scope>
    <source>
        <tissue evidence="7">Leaf</tissue>
    </source>
</reference>
<dbReference type="EMBL" id="CM031839">
    <property type="protein sequence ID" value="KAG6674679.1"/>
    <property type="molecule type" value="Genomic_DNA"/>
</dbReference>
<dbReference type="PANTHER" id="PTHR48047">
    <property type="entry name" value="GLYCOSYLTRANSFERASE"/>
    <property type="match status" value="1"/>
</dbReference>
<dbReference type="CDD" id="cd03784">
    <property type="entry name" value="GT1_Gtf-like"/>
    <property type="match status" value="1"/>
</dbReference>
<sequence>MAQQYSGADHQLHFVMIPLMCPGHIIPMADMARLLAQRGVIITIITTTLNAVRIKPIISRAIESGLPIRLVQLPLQLHEVGLPEGCESIDSIPSRDLFGNFFTAVNKLQQPLEELLEDMESSPSCILADKNLPWTAEVAGKFNIPILLFDGTSCFNLLCCQSLHASKVHVSASDSKPFVVPGLPERIELTKAQLPSSLNPSMQDNFKDLHAKIRASEEGAYGIVINSFEELESAYVKEYCKAKGDDKVWCIGPVSLSNKTDLEKAQRGNKSSIDENKCLKWLDSWPENSVVYACLGTLCRLTPLQLIELGLGLEASNRPFLWVIRGGNGKEELEKWILENGFEERTKGRGLLIRGWAPQVLILSHPAIGGFLTHCGWNSTLEAVCAGVPMVTWPLFADQFFNEKLVVQVLNIGESVGNEIAVPVGEDGKSGVLVKREKVREAIQKIMAEGTEMEERRERVRKLAEVAREATEQGGSSFLNITLLIEDIRKLGMMGIQA</sequence>
<name>A0A922ADJ8_CARIL</name>
<dbReference type="FunFam" id="3.40.50.2000:FF:000071">
    <property type="entry name" value="Glycosyltransferase"/>
    <property type="match status" value="1"/>
</dbReference>
<keyword evidence="6" id="KW-0175">Coiled coil</keyword>
<evidence type="ECO:0000313" key="7">
    <source>
        <dbReference type="EMBL" id="KAG6674679.1"/>
    </source>
</evidence>
<dbReference type="OrthoDB" id="5835829at2759"/>
<evidence type="ECO:0000256" key="5">
    <source>
        <dbReference type="RuleBase" id="RU362057"/>
    </source>
</evidence>
<dbReference type="Gene3D" id="3.40.50.2000">
    <property type="entry name" value="Glycogen Phosphorylase B"/>
    <property type="match status" value="2"/>
</dbReference>
<keyword evidence="2 4" id="KW-0328">Glycosyltransferase</keyword>
<dbReference type="PROSITE" id="PS00375">
    <property type="entry name" value="UDPGT"/>
    <property type="match status" value="1"/>
</dbReference>
<dbReference type="GO" id="GO:0035251">
    <property type="term" value="F:UDP-glucosyltransferase activity"/>
    <property type="evidence" value="ECO:0007669"/>
    <property type="project" value="TreeGrafter"/>
</dbReference>
<proteinExistence type="inferred from homology"/>
<dbReference type="Proteomes" id="UP000811246">
    <property type="component" value="Chromosome 15"/>
</dbReference>
<feature type="coiled-coil region" evidence="6">
    <location>
        <begin position="436"/>
        <end position="473"/>
    </location>
</feature>
<evidence type="ECO:0000256" key="6">
    <source>
        <dbReference type="SAM" id="Coils"/>
    </source>
</evidence>
<evidence type="ECO:0000256" key="4">
    <source>
        <dbReference type="RuleBase" id="RU003718"/>
    </source>
</evidence>
<dbReference type="EC" id="2.4.1.-" evidence="5"/>
<gene>
    <name evidence="7" type="ORF">I3842_15G055400</name>
</gene>
<dbReference type="PANTHER" id="PTHR48047:SF19">
    <property type="entry name" value="GLYCOSYLTRANSFERASE"/>
    <property type="match status" value="1"/>
</dbReference>
<evidence type="ECO:0000256" key="3">
    <source>
        <dbReference type="ARBA" id="ARBA00022679"/>
    </source>
</evidence>
<dbReference type="SUPFAM" id="SSF53756">
    <property type="entry name" value="UDP-Glycosyltransferase/glycogen phosphorylase"/>
    <property type="match status" value="1"/>
</dbReference>
<protein>
    <recommendedName>
        <fullName evidence="5">Glycosyltransferase</fullName>
        <ecNumber evidence="5">2.4.1.-</ecNumber>
    </recommendedName>
</protein>
<comment type="similarity">
    <text evidence="1 4">Belongs to the UDP-glycosyltransferase family.</text>
</comment>
<keyword evidence="3 4" id="KW-0808">Transferase</keyword>
<organism evidence="7 8">
    <name type="scientific">Carya illinoinensis</name>
    <name type="common">Pecan</name>
    <dbReference type="NCBI Taxonomy" id="32201"/>
    <lineage>
        <taxon>Eukaryota</taxon>
        <taxon>Viridiplantae</taxon>
        <taxon>Streptophyta</taxon>
        <taxon>Embryophyta</taxon>
        <taxon>Tracheophyta</taxon>
        <taxon>Spermatophyta</taxon>
        <taxon>Magnoliopsida</taxon>
        <taxon>eudicotyledons</taxon>
        <taxon>Gunneridae</taxon>
        <taxon>Pentapetalae</taxon>
        <taxon>rosids</taxon>
        <taxon>fabids</taxon>
        <taxon>Fagales</taxon>
        <taxon>Juglandaceae</taxon>
        <taxon>Carya</taxon>
    </lineage>
</organism>
<dbReference type="InterPro" id="IPR002213">
    <property type="entry name" value="UDP_glucos_trans"/>
</dbReference>
<evidence type="ECO:0000256" key="2">
    <source>
        <dbReference type="ARBA" id="ARBA00022676"/>
    </source>
</evidence>
<evidence type="ECO:0000256" key="1">
    <source>
        <dbReference type="ARBA" id="ARBA00009995"/>
    </source>
</evidence>
<dbReference type="AlphaFoldDB" id="A0A922ADJ8"/>